<dbReference type="EMBL" id="ADVG01000004">
    <property type="protein sequence ID" value="EFH81404.1"/>
    <property type="molecule type" value="Genomic_DNA"/>
</dbReference>
<feature type="region of interest" description="Disordered" evidence="1">
    <location>
        <begin position="80"/>
        <end position="134"/>
    </location>
</feature>
<feature type="domain" description="Pyrrolo-quinoline quinone repeat" evidence="3">
    <location>
        <begin position="324"/>
        <end position="572"/>
    </location>
</feature>
<evidence type="ECO:0000256" key="2">
    <source>
        <dbReference type="SAM" id="Phobius"/>
    </source>
</evidence>
<keyword evidence="2" id="KW-0812">Transmembrane</keyword>
<dbReference type="PANTHER" id="PTHR34512">
    <property type="entry name" value="CELL SURFACE PROTEIN"/>
    <property type="match status" value="1"/>
</dbReference>
<gene>
    <name evidence="4" type="ORF">Krac_2123</name>
</gene>
<dbReference type="InterPro" id="IPR018391">
    <property type="entry name" value="PQQ_b-propeller_rpt"/>
</dbReference>
<evidence type="ECO:0000313" key="4">
    <source>
        <dbReference type="EMBL" id="EFH81404.1"/>
    </source>
</evidence>
<dbReference type="InterPro" id="IPR002372">
    <property type="entry name" value="PQQ_rpt_dom"/>
</dbReference>
<sequence>MAKHEDSMHTNDFYVPEQVDEQLEAILHTGQASPRDLRLLEGLLSELSMQQEQASATDEAGQRVLTRVYFRLQHMEEMQRLKERHASPSAYPERTLEKRGSARMKDVLINTGPENNDALPPGQARQHNQAGAPSKRRGRNLFALLAAVVLIGIVVGSFAIFAQLNHAQPGNLLGNQQKPTKATATAAVALPSSLYVTQGNAIIKLDKHSGKVLWTFHIPGVPGIQSFRYDTFTTLPGLSINTDTTIYFFYSLPQVSSKNINGFVSHVYAIDARDGHQSWSYAQQGDLMRGQPVVSGKILYMALNTGATVERSNGSEQITMGTGGYLLALDAQTGRTLWRTPLKGATDGNLTVANDLVHVNVAQFKENGGSIRGIQAIHAQNGAPAWWASTENGTAQSRPLVTQSFVYTFTQEIANNQNTSYVNAFDAQTGTSRWKSAPISDVSISGVTPIMANNKIYFCASFGGEATMVGKIFALDPLTGRQLEVHGLPLELYKMRFADGHIYISYATHNGTSIDTYGNSGLLALDMATYKQLWIYQRQFFPYDYLSDNSVLYVAVQNQVEAVNPNTGKSIWLQDITSELHPN</sequence>
<evidence type="ECO:0000259" key="3">
    <source>
        <dbReference type="Pfam" id="PF13360"/>
    </source>
</evidence>
<dbReference type="eggNOG" id="COG1520">
    <property type="taxonomic scope" value="Bacteria"/>
</dbReference>
<feature type="compositionally biased region" description="Basic and acidic residues" evidence="1">
    <location>
        <begin position="94"/>
        <end position="106"/>
    </location>
</feature>
<dbReference type="InterPro" id="IPR015943">
    <property type="entry name" value="WD40/YVTN_repeat-like_dom_sf"/>
</dbReference>
<dbReference type="STRING" id="485913.Krac_2123"/>
<dbReference type="Proteomes" id="UP000004508">
    <property type="component" value="Unassembled WGS sequence"/>
</dbReference>
<dbReference type="InterPro" id="IPR011047">
    <property type="entry name" value="Quinoprotein_ADH-like_sf"/>
</dbReference>
<feature type="transmembrane region" description="Helical" evidence="2">
    <location>
        <begin position="141"/>
        <end position="162"/>
    </location>
</feature>
<comment type="caution">
    <text evidence="4">The sequence shown here is derived from an EMBL/GenBank/DDBJ whole genome shotgun (WGS) entry which is preliminary data.</text>
</comment>
<reference evidence="4 5" key="1">
    <citation type="journal article" date="2011" name="Stand. Genomic Sci.">
        <title>Non-contiguous finished genome sequence and contextual data of the filamentous soil bacterium Ktedonobacter racemifer type strain (SOSP1-21).</title>
        <authorList>
            <person name="Chang Y.J."/>
            <person name="Land M."/>
            <person name="Hauser L."/>
            <person name="Chertkov O."/>
            <person name="Del Rio T.G."/>
            <person name="Nolan M."/>
            <person name="Copeland A."/>
            <person name="Tice H."/>
            <person name="Cheng J.F."/>
            <person name="Lucas S."/>
            <person name="Han C."/>
            <person name="Goodwin L."/>
            <person name="Pitluck S."/>
            <person name="Ivanova N."/>
            <person name="Ovchinikova G."/>
            <person name="Pati A."/>
            <person name="Chen A."/>
            <person name="Palaniappan K."/>
            <person name="Mavromatis K."/>
            <person name="Liolios K."/>
            <person name="Brettin T."/>
            <person name="Fiebig A."/>
            <person name="Rohde M."/>
            <person name="Abt B."/>
            <person name="Goker M."/>
            <person name="Detter J.C."/>
            <person name="Woyke T."/>
            <person name="Bristow J."/>
            <person name="Eisen J.A."/>
            <person name="Markowitz V."/>
            <person name="Hugenholtz P."/>
            <person name="Kyrpides N.C."/>
            <person name="Klenk H.P."/>
            <person name="Lapidus A."/>
        </authorList>
    </citation>
    <scope>NUCLEOTIDE SEQUENCE [LARGE SCALE GENOMIC DNA]</scope>
    <source>
        <strain evidence="5">DSM 44963</strain>
    </source>
</reference>
<dbReference type="SUPFAM" id="SSF50998">
    <property type="entry name" value="Quinoprotein alcohol dehydrogenase-like"/>
    <property type="match status" value="1"/>
</dbReference>
<protein>
    <submittedName>
        <fullName evidence="4">Pyrrolo-quinoline quinone</fullName>
    </submittedName>
</protein>
<dbReference type="AlphaFoldDB" id="D6U4H4"/>
<accession>D6U4H4</accession>
<proteinExistence type="predicted"/>
<feature type="domain" description="Pyrrolo-quinoline quinone repeat" evidence="3">
    <location>
        <begin position="187"/>
        <end position="315"/>
    </location>
</feature>
<dbReference type="Gene3D" id="2.130.10.10">
    <property type="entry name" value="YVTN repeat-like/Quinoprotein amine dehydrogenase"/>
    <property type="match status" value="2"/>
</dbReference>
<keyword evidence="2" id="KW-1133">Transmembrane helix</keyword>
<name>D6U4H4_KTERA</name>
<dbReference type="OrthoDB" id="158123at2"/>
<dbReference type="PANTHER" id="PTHR34512:SF30">
    <property type="entry name" value="OUTER MEMBRANE PROTEIN ASSEMBLY FACTOR BAMB"/>
    <property type="match status" value="1"/>
</dbReference>
<evidence type="ECO:0000256" key="1">
    <source>
        <dbReference type="SAM" id="MobiDB-lite"/>
    </source>
</evidence>
<dbReference type="RefSeq" id="WP_007918757.1">
    <property type="nucleotide sequence ID" value="NZ_ADVG01000004.1"/>
</dbReference>
<dbReference type="SMART" id="SM00564">
    <property type="entry name" value="PQQ"/>
    <property type="match status" value="7"/>
</dbReference>
<organism evidence="4 5">
    <name type="scientific">Ktedonobacter racemifer DSM 44963</name>
    <dbReference type="NCBI Taxonomy" id="485913"/>
    <lineage>
        <taxon>Bacteria</taxon>
        <taxon>Bacillati</taxon>
        <taxon>Chloroflexota</taxon>
        <taxon>Ktedonobacteria</taxon>
        <taxon>Ktedonobacterales</taxon>
        <taxon>Ktedonobacteraceae</taxon>
        <taxon>Ktedonobacter</taxon>
    </lineage>
</organism>
<dbReference type="Pfam" id="PF13360">
    <property type="entry name" value="PQQ_2"/>
    <property type="match status" value="2"/>
</dbReference>
<keyword evidence="2" id="KW-0472">Membrane</keyword>
<evidence type="ECO:0000313" key="5">
    <source>
        <dbReference type="Proteomes" id="UP000004508"/>
    </source>
</evidence>
<keyword evidence="5" id="KW-1185">Reference proteome</keyword>
<dbReference type="InParanoid" id="D6U4H4"/>